<comment type="similarity">
    <text evidence="1">Belongs to the glycosyl hydrolase 20 family.</text>
</comment>
<accession>A0A4R5D243</accession>
<dbReference type="GO" id="GO:0030203">
    <property type="term" value="P:glycosaminoglycan metabolic process"/>
    <property type="evidence" value="ECO:0007669"/>
    <property type="project" value="TreeGrafter"/>
</dbReference>
<evidence type="ECO:0000256" key="1">
    <source>
        <dbReference type="ARBA" id="ARBA00006285"/>
    </source>
</evidence>
<keyword evidence="8" id="KW-1185">Reference proteome</keyword>
<dbReference type="InterPro" id="IPR015883">
    <property type="entry name" value="Glyco_hydro_20_cat"/>
</dbReference>
<organism evidence="7 8">
    <name type="scientific">Flavobacterium hiemivividum</name>
    <dbReference type="NCBI Taxonomy" id="2541734"/>
    <lineage>
        <taxon>Bacteria</taxon>
        <taxon>Pseudomonadati</taxon>
        <taxon>Bacteroidota</taxon>
        <taxon>Flavobacteriia</taxon>
        <taxon>Flavobacteriales</taxon>
        <taxon>Flavobacteriaceae</taxon>
        <taxon>Flavobacterium</taxon>
    </lineage>
</organism>
<name>A0A4R5D243_9FLAO</name>
<dbReference type="Gene3D" id="3.20.20.80">
    <property type="entry name" value="Glycosidases"/>
    <property type="match status" value="1"/>
</dbReference>
<dbReference type="AlphaFoldDB" id="A0A4R5D243"/>
<dbReference type="GO" id="GO:0005764">
    <property type="term" value="C:lysosome"/>
    <property type="evidence" value="ECO:0007669"/>
    <property type="project" value="TreeGrafter"/>
</dbReference>
<protein>
    <submittedName>
        <fullName evidence="7">Beta-N-acetylhexosaminidase</fullName>
    </submittedName>
</protein>
<feature type="domain" description="Glycoside hydrolase family 20 catalytic" evidence="5">
    <location>
        <begin position="160"/>
        <end position="494"/>
    </location>
</feature>
<proteinExistence type="inferred from homology"/>
<dbReference type="InterPro" id="IPR017853">
    <property type="entry name" value="GH"/>
</dbReference>
<dbReference type="RefSeq" id="WP_132109561.1">
    <property type="nucleotide sequence ID" value="NZ_SMFO01000002.1"/>
</dbReference>
<comment type="caution">
    <text evidence="7">The sequence shown here is derived from an EMBL/GenBank/DDBJ whole genome shotgun (WGS) entry which is preliminary data.</text>
</comment>
<dbReference type="PRINTS" id="PR00738">
    <property type="entry name" value="GLHYDRLASE20"/>
</dbReference>
<evidence type="ECO:0000256" key="3">
    <source>
        <dbReference type="ARBA" id="ARBA00023295"/>
    </source>
</evidence>
<dbReference type="GO" id="GO:0004563">
    <property type="term" value="F:beta-N-acetylhexosaminidase activity"/>
    <property type="evidence" value="ECO:0007669"/>
    <property type="project" value="InterPro"/>
</dbReference>
<dbReference type="SUPFAM" id="SSF51445">
    <property type="entry name" value="(Trans)glycosidases"/>
    <property type="match status" value="1"/>
</dbReference>
<keyword evidence="2" id="KW-0378">Hydrolase</keyword>
<dbReference type="GO" id="GO:0006689">
    <property type="term" value="P:ganglioside catabolic process"/>
    <property type="evidence" value="ECO:0007669"/>
    <property type="project" value="TreeGrafter"/>
</dbReference>
<evidence type="ECO:0000259" key="5">
    <source>
        <dbReference type="Pfam" id="PF00728"/>
    </source>
</evidence>
<feature type="active site" description="Proton donor" evidence="4">
    <location>
        <position position="333"/>
    </location>
</feature>
<dbReference type="Gene3D" id="3.30.379.10">
    <property type="entry name" value="Chitobiase/beta-hexosaminidase domain 2-like"/>
    <property type="match status" value="1"/>
</dbReference>
<evidence type="ECO:0000313" key="8">
    <source>
        <dbReference type="Proteomes" id="UP000294597"/>
    </source>
</evidence>
<dbReference type="InterPro" id="IPR029018">
    <property type="entry name" value="Hex-like_dom2"/>
</dbReference>
<feature type="domain" description="Beta-hexosaminidase bacterial type N-terminal" evidence="6">
    <location>
        <begin position="23"/>
        <end position="156"/>
    </location>
</feature>
<dbReference type="PANTHER" id="PTHR22600">
    <property type="entry name" value="BETA-HEXOSAMINIDASE"/>
    <property type="match status" value="1"/>
</dbReference>
<reference evidence="7 8" key="1">
    <citation type="submission" date="2019-03" db="EMBL/GenBank/DDBJ databases">
        <title>Flavobacterium TSA-D2 sp. nov., isolated from arctic soil.</title>
        <authorList>
            <person name="Chaudhary D.K."/>
        </authorList>
    </citation>
    <scope>NUCLEOTIDE SEQUENCE [LARGE SCALE GENOMIC DNA]</scope>
    <source>
        <strain evidence="7 8">TSA-D2</strain>
    </source>
</reference>
<dbReference type="Pfam" id="PF02838">
    <property type="entry name" value="Glyco_hydro_20b"/>
    <property type="match status" value="1"/>
</dbReference>
<dbReference type="InterPro" id="IPR015882">
    <property type="entry name" value="HEX_bac_N"/>
</dbReference>
<dbReference type="Proteomes" id="UP000294597">
    <property type="component" value="Unassembled WGS sequence"/>
</dbReference>
<dbReference type="GO" id="GO:0005975">
    <property type="term" value="P:carbohydrate metabolic process"/>
    <property type="evidence" value="ECO:0007669"/>
    <property type="project" value="InterPro"/>
</dbReference>
<dbReference type="GO" id="GO:0016020">
    <property type="term" value="C:membrane"/>
    <property type="evidence" value="ECO:0007669"/>
    <property type="project" value="TreeGrafter"/>
</dbReference>
<dbReference type="EMBL" id="SMFO01000002">
    <property type="protein sequence ID" value="TDE05521.1"/>
    <property type="molecule type" value="Genomic_DNA"/>
</dbReference>
<evidence type="ECO:0000256" key="2">
    <source>
        <dbReference type="ARBA" id="ARBA00022801"/>
    </source>
</evidence>
<dbReference type="PANTHER" id="PTHR22600:SF21">
    <property type="entry name" value="BETA-HEXOSAMINIDASE A"/>
    <property type="match status" value="1"/>
</dbReference>
<gene>
    <name evidence="7" type="ORF">E0F98_05230</name>
</gene>
<dbReference type="SUPFAM" id="SSF55545">
    <property type="entry name" value="beta-N-acetylhexosaminidase-like domain"/>
    <property type="match status" value="1"/>
</dbReference>
<dbReference type="Pfam" id="PF00728">
    <property type="entry name" value="Glyco_hydro_20"/>
    <property type="match status" value="1"/>
</dbReference>
<keyword evidence="3" id="KW-0326">Glycosidase</keyword>
<evidence type="ECO:0000256" key="4">
    <source>
        <dbReference type="PIRSR" id="PIRSR625705-1"/>
    </source>
</evidence>
<sequence>MKYSLILLFVAFISNAQIKKENLNLMPWPQNITMQEGVFALTKNFKVNITGDPNSRIYVGTTNFLRRLDGRTGLFLTQGFVTQLNEFPEAELQINCSKKGKIDLYEDESYHLDIQPNKITINATSDIGALHALETLLQLLQNDSNSYFFPTTSITDLPRFTWRGLMIDVARHFQPVDVIKRNLDAMAAVKMNVFHWHLTDDQGWRIQIKKHPRLTALASDGSFYTQEEIKSIVKYADERGILVVPEIDVPGHASAILTAYPELGSKIIPLTNGNSEKNREAIALSTYGIERNAGIFNPTLDPTNPKTYQLLSEIFDEVCPLFPGAYFHIGGDENEGKDWDSNPRIQEFKKKNKLVTNHDLQTHFTMKLVPMLKKHGKQLMGWEEIMTKDMSKTAIIHSWKGPNEGVPVGQSVANAAKNGYKTVLSNGYYIDLMQSVNDHYLNDPIPKGSNLTADEKSRILGGEATMWTELVTPLTLDSRIWPRTAAIAERLWSNQEVVDLNSMHKRMKTVSFRLEELGITHIRNKHVILRNISNNQETRALEDFSNVCEPLKIYKRNAGGTEYQMYSPLTLFADACTADASDALDFDSAVNKYLENKNTENQKRVTDFFRKWIEMDTNLIALSANAPLVKPLLPLSKSLSDLSQQLLLVIEMKQVTNTTSIKDLLEKCNSKEHADVELAVYNSLKKLM</sequence>
<dbReference type="InterPro" id="IPR025705">
    <property type="entry name" value="Beta_hexosaminidase_sua/sub"/>
</dbReference>
<evidence type="ECO:0000313" key="7">
    <source>
        <dbReference type="EMBL" id="TDE05521.1"/>
    </source>
</evidence>
<evidence type="ECO:0000259" key="6">
    <source>
        <dbReference type="Pfam" id="PF02838"/>
    </source>
</evidence>